<dbReference type="Proteomes" id="UP000271548">
    <property type="component" value="Unassembled WGS sequence"/>
</dbReference>
<dbReference type="EMBL" id="RAZS01000003">
    <property type="protein sequence ID" value="RKN20971.1"/>
    <property type="molecule type" value="Genomic_DNA"/>
</dbReference>
<reference evidence="2 3" key="1">
    <citation type="submission" date="2018-09" db="EMBL/GenBank/DDBJ databases">
        <title>Micromonospora sp. nov. MS1-9, isolated from a root of Musa sp.</title>
        <authorList>
            <person name="Kuncharoen N."/>
            <person name="Kudo T."/>
            <person name="Ohkuma M."/>
            <person name="Yuki M."/>
            <person name="Tanasupawat S."/>
        </authorList>
    </citation>
    <scope>NUCLEOTIDE SEQUENCE [LARGE SCALE GENOMIC DNA]</scope>
    <source>
        <strain evidence="2 3">NGC1-4</strain>
    </source>
</reference>
<dbReference type="InterPro" id="IPR027624">
    <property type="entry name" value="TOMM_cyclo_SagD"/>
</dbReference>
<name>A0ABX9RBL3_9ACTN</name>
<dbReference type="Gene3D" id="3.30.1330.230">
    <property type="match status" value="1"/>
</dbReference>
<dbReference type="NCBIfam" id="TIGR03604">
    <property type="entry name" value="TOMM_cyclo_SagD"/>
    <property type="match status" value="1"/>
</dbReference>
<dbReference type="Pfam" id="PF02624">
    <property type="entry name" value="YcaO"/>
    <property type="match status" value="1"/>
</dbReference>
<feature type="domain" description="YcaO" evidence="1">
    <location>
        <begin position="265"/>
        <end position="656"/>
    </location>
</feature>
<protein>
    <recommendedName>
        <fullName evidence="1">YcaO domain-containing protein</fullName>
    </recommendedName>
</protein>
<sequence length="656" mass="72850">MTAEVRLLGTGTLAEAIARNVHRPAGVIAVAEPAGSKSVSTDTVIVTATDAWDLGDRTAVRAAGTSDRPSWLPVRTELGRVVIGPLERAGEPGCVDCAERRRRRNRLHSRAHDTLIADSRSTLGSRPSAWITDLAADAVAALVDDEIARLTRDPHAPRTRWALICLDLKSLEVTRHPFLPDPSCPVCGNLPEDNADAARIVLQPRPKSAPDCYRTRSLAEHQDDLIATYVDPECGLIRLLARDNNAGSVVAAAWMGLPDGATEGGYGRTRSYRSSELVSILEALERHGGMEPGGRRTTAHGSYADLRERALDPRHLGLYPADRYRIDGVRYRPFEVDQRYRWVWGHSFRRDEPILVPETYAYYRIHRSDNEPAPFVYEISNGCALGGSLEEAILHGILEIAERDAFLMTWYARMPVPRIDLRSACRRTVPLIAEAIQAETGYLVHTFDITLEQGIPCVWAMAVDPSDDDDRPRAVCAAGSHLDPEIAAENALSELGAILVDLMRRYPGQRERAERMVRDGTLVTEMADHSLLYAARTAFTRFDFLAGSPRWTSFAEMAQPDGFRNADLADDLRELLRRYLDEGMDVVAVDQTTPEQHAQGLACAKVIIPGTLPMTFGHSLRRVDGIPRLHEIPHRLGYRDRRLRASDINPHPHPFP</sequence>
<dbReference type="InterPro" id="IPR022291">
    <property type="entry name" value="Bacteriocin_synth_cyclodeHase"/>
</dbReference>
<dbReference type="Gene3D" id="3.30.40.250">
    <property type="match status" value="1"/>
</dbReference>
<dbReference type="PROSITE" id="PS51664">
    <property type="entry name" value="YCAO"/>
    <property type="match status" value="1"/>
</dbReference>
<keyword evidence="3" id="KW-1185">Reference proteome</keyword>
<comment type="caution">
    <text evidence="2">The sequence shown here is derived from an EMBL/GenBank/DDBJ whole genome shotgun (WGS) entry which is preliminary data.</text>
</comment>
<dbReference type="NCBIfam" id="TIGR03882">
    <property type="entry name" value="cyclo_dehyd_2"/>
    <property type="match status" value="1"/>
</dbReference>
<dbReference type="RefSeq" id="WP_120675708.1">
    <property type="nucleotide sequence ID" value="NZ_RAZS01000003.1"/>
</dbReference>
<dbReference type="PANTHER" id="PTHR37809:SF1">
    <property type="entry name" value="RIBOSOMAL PROTEIN S12 METHYLTHIOTRANSFERASE ACCESSORY FACTOR YCAO"/>
    <property type="match status" value="1"/>
</dbReference>
<accession>A0ABX9RBL3</accession>
<gene>
    <name evidence="2" type="ORF">D7147_09180</name>
</gene>
<dbReference type="PROSITE" id="PS00430">
    <property type="entry name" value="TONB_DEPENDENT_REC_1"/>
    <property type="match status" value="1"/>
</dbReference>
<evidence type="ECO:0000259" key="1">
    <source>
        <dbReference type="PROSITE" id="PS51664"/>
    </source>
</evidence>
<dbReference type="InterPro" id="IPR010916">
    <property type="entry name" value="TonB_box_CS"/>
</dbReference>
<dbReference type="Gene3D" id="3.30.160.660">
    <property type="match status" value="1"/>
</dbReference>
<dbReference type="Gene3D" id="3.40.50.720">
    <property type="entry name" value="NAD(P)-binding Rossmann-like Domain"/>
    <property type="match status" value="1"/>
</dbReference>
<evidence type="ECO:0000313" key="3">
    <source>
        <dbReference type="Proteomes" id="UP000271548"/>
    </source>
</evidence>
<dbReference type="InterPro" id="IPR003776">
    <property type="entry name" value="YcaO-like_dom"/>
</dbReference>
<dbReference type="PANTHER" id="PTHR37809">
    <property type="entry name" value="RIBOSOMAL PROTEIN S12 METHYLTHIOTRANSFERASE ACCESSORY FACTOR YCAO"/>
    <property type="match status" value="1"/>
</dbReference>
<evidence type="ECO:0000313" key="2">
    <source>
        <dbReference type="EMBL" id="RKN20971.1"/>
    </source>
</evidence>
<organism evidence="2 3">
    <name type="scientific">Micromonospora musae</name>
    <dbReference type="NCBI Taxonomy" id="1894970"/>
    <lineage>
        <taxon>Bacteria</taxon>
        <taxon>Bacillati</taxon>
        <taxon>Actinomycetota</taxon>
        <taxon>Actinomycetes</taxon>
        <taxon>Micromonosporales</taxon>
        <taxon>Micromonosporaceae</taxon>
        <taxon>Micromonospora</taxon>
    </lineage>
</organism>
<proteinExistence type="predicted"/>